<sequence length="321" mass="35112">MLANLGLSAGAERVYRAMLDHPESGVDELTQLLGCSERELRDGLDALAELSLVRATRQGIRATRPQAGLMTLLARAEAEVVARQQQIEATRATIAALAASYEDRDDREQILRLEGLDAVRERLTELAHLARSECLSFSTGGAQPTHAIAAEKPLNQLAIERGVSIRNVYQDSFRNDPATLEYARWMAGIGGLSRTVPTLPMRLVIVDREIALVPIDPDNSAAGAMELRGPGIVLGLCALFERVWESGTPFGDMPTRDDNNLLPQERELLRLLAEGHTDESAARRLAVSVRSVQRLMTAITERLDASSRFQAGVTAARRGWV</sequence>
<dbReference type="InterPro" id="IPR016032">
    <property type="entry name" value="Sig_transdc_resp-reg_C-effctor"/>
</dbReference>
<gene>
    <name evidence="2" type="ORF">ACFQZ8_08635</name>
</gene>
<accession>A0ABW2ZZJ6</accession>
<dbReference type="EMBL" id="JBHTHM010000278">
    <property type="protein sequence ID" value="MFD0783980.1"/>
    <property type="molecule type" value="Genomic_DNA"/>
</dbReference>
<name>A0ABW2ZZJ6_9ACTN</name>
<dbReference type="PANTHER" id="PTHR34293:SF1">
    <property type="entry name" value="HTH-TYPE TRANSCRIPTIONAL REGULATOR TRMBL2"/>
    <property type="match status" value="1"/>
</dbReference>
<dbReference type="SMART" id="SM00421">
    <property type="entry name" value="HTH_LUXR"/>
    <property type="match status" value="1"/>
</dbReference>
<proteinExistence type="predicted"/>
<reference evidence="3" key="1">
    <citation type="journal article" date="2019" name="Int. J. Syst. Evol. Microbiol.">
        <title>The Global Catalogue of Microorganisms (GCM) 10K type strain sequencing project: providing services to taxonomists for standard genome sequencing and annotation.</title>
        <authorList>
            <consortium name="The Broad Institute Genomics Platform"/>
            <consortium name="The Broad Institute Genome Sequencing Center for Infectious Disease"/>
            <person name="Wu L."/>
            <person name="Ma J."/>
        </authorList>
    </citation>
    <scope>NUCLEOTIDE SEQUENCE [LARGE SCALE GENOMIC DNA]</scope>
    <source>
        <strain evidence="3">JCM 32148</strain>
    </source>
</reference>
<comment type="caution">
    <text evidence="2">The sequence shown here is derived from an EMBL/GenBank/DDBJ whole genome shotgun (WGS) entry which is preliminary data.</text>
</comment>
<dbReference type="CDD" id="cd06170">
    <property type="entry name" value="LuxR_C_like"/>
    <property type="match status" value="1"/>
</dbReference>
<organism evidence="2 3">
    <name type="scientific">Micromonospora azadirachtae</name>
    <dbReference type="NCBI Taxonomy" id="1970735"/>
    <lineage>
        <taxon>Bacteria</taxon>
        <taxon>Bacillati</taxon>
        <taxon>Actinomycetota</taxon>
        <taxon>Actinomycetes</taxon>
        <taxon>Micromonosporales</taxon>
        <taxon>Micromonosporaceae</taxon>
        <taxon>Micromonospora</taxon>
    </lineage>
</organism>
<dbReference type="Pfam" id="PF00196">
    <property type="entry name" value="GerE"/>
    <property type="match status" value="1"/>
</dbReference>
<dbReference type="PROSITE" id="PS50043">
    <property type="entry name" value="HTH_LUXR_2"/>
    <property type="match status" value="1"/>
</dbReference>
<evidence type="ECO:0000313" key="3">
    <source>
        <dbReference type="Proteomes" id="UP001597053"/>
    </source>
</evidence>
<evidence type="ECO:0000259" key="1">
    <source>
        <dbReference type="PROSITE" id="PS50043"/>
    </source>
</evidence>
<dbReference type="InterPro" id="IPR051797">
    <property type="entry name" value="TrmB-like"/>
</dbReference>
<protein>
    <submittedName>
        <fullName evidence="2">LuxR C-terminal-related transcriptional regulator</fullName>
    </submittedName>
</protein>
<dbReference type="InterPro" id="IPR000792">
    <property type="entry name" value="Tscrpt_reg_LuxR_C"/>
</dbReference>
<dbReference type="InterPro" id="IPR036388">
    <property type="entry name" value="WH-like_DNA-bd_sf"/>
</dbReference>
<keyword evidence="3" id="KW-1185">Reference proteome</keyword>
<dbReference type="PANTHER" id="PTHR34293">
    <property type="entry name" value="HTH-TYPE TRANSCRIPTIONAL REGULATOR TRMBL2"/>
    <property type="match status" value="1"/>
</dbReference>
<evidence type="ECO:0000313" key="2">
    <source>
        <dbReference type="EMBL" id="MFD0783980.1"/>
    </source>
</evidence>
<dbReference type="SUPFAM" id="SSF46894">
    <property type="entry name" value="C-terminal effector domain of the bipartite response regulators"/>
    <property type="match status" value="1"/>
</dbReference>
<dbReference type="Proteomes" id="UP001597053">
    <property type="component" value="Unassembled WGS sequence"/>
</dbReference>
<feature type="domain" description="HTH luxR-type" evidence="1">
    <location>
        <begin position="254"/>
        <end position="319"/>
    </location>
</feature>
<dbReference type="Gene3D" id="1.10.10.10">
    <property type="entry name" value="Winged helix-like DNA-binding domain superfamily/Winged helix DNA-binding domain"/>
    <property type="match status" value="1"/>
</dbReference>